<dbReference type="PANTHER" id="PTHR30061:SF50">
    <property type="entry name" value="MALTOSE_MALTODEXTRIN-BINDING PERIPLASMIC PROTEIN"/>
    <property type="match status" value="1"/>
</dbReference>
<dbReference type="EMBL" id="JAUSTY010000016">
    <property type="protein sequence ID" value="MDQ0167515.1"/>
    <property type="molecule type" value="Genomic_DNA"/>
</dbReference>
<keyword evidence="5" id="KW-0472">Membrane</keyword>
<dbReference type="InterPro" id="IPR006059">
    <property type="entry name" value="SBP"/>
</dbReference>
<evidence type="ECO:0000256" key="1">
    <source>
        <dbReference type="ARBA" id="ARBA00008520"/>
    </source>
</evidence>
<feature type="chain" id="PRO_5044967027" description="Maltodextrin-binding protein" evidence="5">
    <location>
        <begin position="21"/>
        <end position="430"/>
    </location>
</feature>
<keyword evidence="4 5" id="KW-0732">Signal</keyword>
<evidence type="ECO:0000256" key="5">
    <source>
        <dbReference type="RuleBase" id="RU365005"/>
    </source>
</evidence>
<comment type="caution">
    <text evidence="7">The sequence shown here is derived from an EMBL/GenBank/DDBJ whole genome shotgun (WGS) entry which is preliminary data.</text>
</comment>
<dbReference type="SUPFAM" id="SSF53850">
    <property type="entry name" value="Periplasmic binding protein-like II"/>
    <property type="match status" value="1"/>
</dbReference>
<reference evidence="7 8" key="1">
    <citation type="submission" date="2023-07" db="EMBL/GenBank/DDBJ databases">
        <title>Genomic Encyclopedia of Type Strains, Phase IV (KMG-IV): sequencing the most valuable type-strain genomes for metagenomic binning, comparative biology and taxonomic classification.</title>
        <authorList>
            <person name="Goeker M."/>
        </authorList>
    </citation>
    <scope>NUCLEOTIDE SEQUENCE [LARGE SCALE GENOMIC DNA]</scope>
    <source>
        <strain evidence="7 8">DSM 12751</strain>
    </source>
</reference>
<sequence length="430" mass="47448">MKKRSFLWVMLIVMSLFVLTACGESRSDVEEASNNNSNEPAEQEEVDLEANKPDSLKVWVNDESTQREALQTIFDNFETEYGIKVDVTPMNMLDQIEALALDAPAGNGPDIFFQPHDRIGNIVSSGLAEPVSIDDVIGDYVDTAIDAVTYDGEYYGLPLVVETYATYYNKSLVDKAPETMAEVMQIAEEQTNAGESRYGFLMEAANFYFTYPFFSGYGGYVFNFEDGAYDVSDIGLANEGALQGGELIQSWFANGYIPIEVNPDIMAGLFKDNKTAVVINGPWAMNEYREALGDDLGTVILPKLDNGETPKSFVGVKSWMLSSYSENKEWALELMKFITNAENSLHYFEAAGEMPANLEALESDVLTSNELIAAFAEQVGYGEPMPSAPEMQMVWEDINDALFFIANGQDVQESLEGAVRSIGANIEAAQ</sequence>
<keyword evidence="5" id="KW-1003">Cell membrane</keyword>
<evidence type="ECO:0000256" key="3">
    <source>
        <dbReference type="ARBA" id="ARBA00022597"/>
    </source>
</evidence>
<organism evidence="7 8">
    <name type="scientific">Caldalkalibacillus horti</name>
    <dbReference type="NCBI Taxonomy" id="77523"/>
    <lineage>
        <taxon>Bacteria</taxon>
        <taxon>Bacillati</taxon>
        <taxon>Bacillota</taxon>
        <taxon>Bacilli</taxon>
        <taxon>Bacillales</taxon>
        <taxon>Bacillaceae</taxon>
        <taxon>Caldalkalibacillus</taxon>
    </lineage>
</organism>
<dbReference type="PROSITE" id="PS51257">
    <property type="entry name" value="PROKAR_LIPOPROTEIN"/>
    <property type="match status" value="1"/>
</dbReference>
<comment type="similarity">
    <text evidence="1 5">Belongs to the bacterial solute-binding protein 1 family.</text>
</comment>
<proteinExistence type="inferred from homology"/>
<evidence type="ECO:0000256" key="2">
    <source>
        <dbReference type="ARBA" id="ARBA00022448"/>
    </source>
</evidence>
<keyword evidence="2 5" id="KW-0813">Transport</keyword>
<evidence type="ECO:0000313" key="7">
    <source>
        <dbReference type="EMBL" id="MDQ0167515.1"/>
    </source>
</evidence>
<dbReference type="InterPro" id="IPR006060">
    <property type="entry name" value="Maltose/Cyclodextrin-bd"/>
</dbReference>
<evidence type="ECO:0000256" key="6">
    <source>
        <dbReference type="SAM" id="MobiDB-lite"/>
    </source>
</evidence>
<accession>A0ABT9W2N2</accession>
<evidence type="ECO:0000313" key="8">
    <source>
        <dbReference type="Proteomes" id="UP001235840"/>
    </source>
</evidence>
<name>A0ABT9W2N2_9BACI</name>
<gene>
    <name evidence="7" type="ORF">J2S11_003440</name>
</gene>
<dbReference type="Proteomes" id="UP001235840">
    <property type="component" value="Unassembled WGS sequence"/>
</dbReference>
<comment type="subcellular location">
    <subcellularLocation>
        <location evidence="5">Cell membrane</location>
        <topology evidence="5">Lipid-anchor</topology>
    </subcellularLocation>
</comment>
<dbReference type="PRINTS" id="PR00181">
    <property type="entry name" value="MALTOSEBP"/>
</dbReference>
<keyword evidence="5" id="KW-0449">Lipoprotein</keyword>
<keyword evidence="3 5" id="KW-0762">Sugar transport</keyword>
<keyword evidence="8" id="KW-1185">Reference proteome</keyword>
<dbReference type="Gene3D" id="3.40.190.10">
    <property type="entry name" value="Periplasmic binding protein-like II"/>
    <property type="match status" value="2"/>
</dbReference>
<dbReference type="RefSeq" id="WP_307396484.1">
    <property type="nucleotide sequence ID" value="NZ_BAAADK010000001.1"/>
</dbReference>
<dbReference type="Pfam" id="PF13416">
    <property type="entry name" value="SBP_bac_8"/>
    <property type="match status" value="1"/>
</dbReference>
<dbReference type="PANTHER" id="PTHR30061">
    <property type="entry name" value="MALTOSE-BINDING PERIPLASMIC PROTEIN"/>
    <property type="match status" value="1"/>
</dbReference>
<feature type="region of interest" description="Disordered" evidence="6">
    <location>
        <begin position="29"/>
        <end position="49"/>
    </location>
</feature>
<protein>
    <recommendedName>
        <fullName evidence="5">Maltodextrin-binding protein</fullName>
    </recommendedName>
</protein>
<feature type="signal peptide" evidence="5">
    <location>
        <begin position="1"/>
        <end position="20"/>
    </location>
</feature>
<evidence type="ECO:0000256" key="4">
    <source>
        <dbReference type="ARBA" id="ARBA00022729"/>
    </source>
</evidence>